<name>A0A930Y1K4_9GAMM</name>
<sequence length="187" mass="20052">MNKNTINAEAAKATLDNANKVVDLTLRKSVSLLEKNIAATKATLERQASYSAKIGGVRNLDELPALQKEYAAEELKAIESFSKELYDFGNEASTELASISESNRSAAEDMVAESLEQVASAIPNGGAQPYGSFFSDMVRSQIEAYKQFNTIVDSVVTSHRDNLNAVAKAMGDLGQASKAAAKKASKR</sequence>
<dbReference type="Pfam" id="PF09361">
    <property type="entry name" value="Phasin_2"/>
    <property type="match status" value="1"/>
</dbReference>
<dbReference type="InterPro" id="IPR018968">
    <property type="entry name" value="Phasin"/>
</dbReference>
<evidence type="ECO:0000313" key="3">
    <source>
        <dbReference type="Proteomes" id="UP000604381"/>
    </source>
</evidence>
<dbReference type="Proteomes" id="UP000604381">
    <property type="component" value="Unassembled WGS sequence"/>
</dbReference>
<dbReference type="InterPro" id="IPR010127">
    <property type="entry name" value="Phasin_subfam-1"/>
</dbReference>
<evidence type="ECO:0000313" key="2">
    <source>
        <dbReference type="EMBL" id="MBF2735460.1"/>
    </source>
</evidence>
<proteinExistence type="predicted"/>
<reference evidence="2" key="1">
    <citation type="submission" date="2020-10" db="EMBL/GenBank/DDBJ databases">
        <title>An improved Amphimedon queenslandica hologenome assembly reveals how three proteobacterial symbionts can extend the metabolic phenotypic of their marine sponge host.</title>
        <authorList>
            <person name="Degnan B."/>
            <person name="Degnan S."/>
            <person name="Xiang X."/>
        </authorList>
    </citation>
    <scope>NUCLEOTIDE SEQUENCE</scope>
    <source>
        <strain evidence="2">AqS2</strain>
    </source>
</reference>
<comment type="caution">
    <text evidence="2">The sequence shown here is derived from an EMBL/GenBank/DDBJ whole genome shotgun (WGS) entry which is preliminary data.</text>
</comment>
<evidence type="ECO:0000259" key="1">
    <source>
        <dbReference type="Pfam" id="PF09361"/>
    </source>
</evidence>
<organism evidence="2 3">
    <name type="scientific">Candidatus Amphirhobacter heronislandensis</name>
    <dbReference type="NCBI Taxonomy" id="1732024"/>
    <lineage>
        <taxon>Bacteria</taxon>
        <taxon>Pseudomonadati</taxon>
        <taxon>Pseudomonadota</taxon>
        <taxon>Gammaproteobacteria</taxon>
        <taxon>Candidatus Tethybacterales</taxon>
        <taxon>Candidatus Tethybacteraceae</taxon>
        <taxon>Candidatus Amphirhobacter</taxon>
    </lineage>
</organism>
<dbReference type="AlphaFoldDB" id="A0A930Y1K4"/>
<feature type="domain" description="Phasin" evidence="1">
    <location>
        <begin position="8"/>
        <end position="102"/>
    </location>
</feature>
<keyword evidence="3" id="KW-1185">Reference proteome</keyword>
<gene>
    <name evidence="2" type="ORF">ISN26_05210</name>
</gene>
<dbReference type="EMBL" id="JADHEI010000033">
    <property type="protein sequence ID" value="MBF2735460.1"/>
    <property type="molecule type" value="Genomic_DNA"/>
</dbReference>
<accession>A0A930Y1K4</accession>
<protein>
    <submittedName>
        <fullName evidence="2">Phasin family protein</fullName>
    </submittedName>
</protein>
<dbReference type="NCBIfam" id="TIGR01841">
    <property type="entry name" value="phasin"/>
    <property type="match status" value="1"/>
</dbReference>